<evidence type="ECO:0000256" key="6">
    <source>
        <dbReference type="ARBA" id="ARBA00022679"/>
    </source>
</evidence>
<organism evidence="15 16">
    <name type="scientific">Erpetoichthys calabaricus</name>
    <name type="common">Rope fish</name>
    <name type="synonym">Calamoichthys calabaricus</name>
    <dbReference type="NCBI Taxonomy" id="27687"/>
    <lineage>
        <taxon>Eukaryota</taxon>
        <taxon>Metazoa</taxon>
        <taxon>Chordata</taxon>
        <taxon>Craniata</taxon>
        <taxon>Vertebrata</taxon>
        <taxon>Euteleostomi</taxon>
        <taxon>Actinopterygii</taxon>
        <taxon>Polypteriformes</taxon>
        <taxon>Polypteridae</taxon>
        <taxon>Erpetoichthys</taxon>
    </lineage>
</organism>
<dbReference type="GeneTree" id="ENSGT01030000234601"/>
<evidence type="ECO:0000256" key="3">
    <source>
        <dbReference type="ARBA" id="ARBA00022525"/>
    </source>
</evidence>
<dbReference type="FunFam" id="3.90.176.10:FF:000001">
    <property type="entry name" value="NAD(P)(+)--arginine ADP-ribosyltransferase"/>
    <property type="match status" value="1"/>
</dbReference>
<dbReference type="PROSITE" id="PS51996">
    <property type="entry name" value="TR_MART"/>
    <property type="match status" value="1"/>
</dbReference>
<evidence type="ECO:0000256" key="9">
    <source>
        <dbReference type="ARBA" id="ARBA00022857"/>
    </source>
</evidence>
<protein>
    <recommendedName>
        <fullName evidence="14">NAD(P)(+)--arginine ADP-ribosyltransferase</fullName>
        <ecNumber evidence="14">2.4.2.31</ecNumber>
    </recommendedName>
    <alternativeName>
        <fullName evidence="14">Mono(ADP-ribosyl)transferase</fullName>
    </alternativeName>
</protein>
<dbReference type="GO" id="GO:0090729">
    <property type="term" value="F:toxin activity"/>
    <property type="evidence" value="ECO:0007669"/>
    <property type="project" value="UniProtKB-KW"/>
</dbReference>
<evidence type="ECO:0000256" key="14">
    <source>
        <dbReference type="RuleBase" id="RU361228"/>
    </source>
</evidence>
<evidence type="ECO:0000256" key="13">
    <source>
        <dbReference type="ARBA" id="ARBA00047597"/>
    </source>
</evidence>
<keyword evidence="8 14" id="KW-0732">Signal</keyword>
<evidence type="ECO:0000256" key="5">
    <source>
        <dbReference type="ARBA" id="ARBA00022676"/>
    </source>
</evidence>
<dbReference type="InterPro" id="IPR000768">
    <property type="entry name" value="ART"/>
</dbReference>
<feature type="signal peptide" evidence="14">
    <location>
        <begin position="1"/>
        <end position="22"/>
    </location>
</feature>
<dbReference type="InterPro" id="IPR050999">
    <property type="entry name" value="ADP-ribosyltransferase_ARG"/>
</dbReference>
<evidence type="ECO:0000256" key="2">
    <source>
        <dbReference type="ARBA" id="ARBA00009558"/>
    </source>
</evidence>
<dbReference type="Proteomes" id="UP000694620">
    <property type="component" value="Chromosome 5"/>
</dbReference>
<dbReference type="Gene3D" id="3.90.176.10">
    <property type="entry name" value="Toxin ADP-ribosyltransferase, Chain A, domain 1"/>
    <property type="match status" value="1"/>
</dbReference>
<dbReference type="Ensembl" id="ENSECRT00000003463.1">
    <property type="protein sequence ID" value="ENSECRP00000003405.1"/>
    <property type="gene ID" value="ENSECRG00000002340.1"/>
</dbReference>
<keyword evidence="10" id="KW-0843">Virulence</keyword>
<dbReference type="GO" id="GO:0016779">
    <property type="term" value="F:nucleotidyltransferase activity"/>
    <property type="evidence" value="ECO:0007669"/>
    <property type="project" value="UniProtKB-KW"/>
</dbReference>
<reference evidence="15" key="3">
    <citation type="submission" date="2025-09" db="UniProtKB">
        <authorList>
            <consortium name="Ensembl"/>
        </authorList>
    </citation>
    <scope>IDENTIFICATION</scope>
</reference>
<accession>A0A8C4RPC4</accession>
<dbReference type="PRINTS" id="PR00970">
    <property type="entry name" value="RIBTRNSFRASE"/>
</dbReference>
<dbReference type="GO" id="GO:0106274">
    <property type="term" value="F:NAD+-protein-arginine ADP-ribosyltransferase activity"/>
    <property type="evidence" value="ECO:0007669"/>
    <property type="project" value="UniProtKB-EC"/>
</dbReference>
<dbReference type="GO" id="GO:0003950">
    <property type="term" value="F:NAD+ poly-ADP-ribosyltransferase activity"/>
    <property type="evidence" value="ECO:0007669"/>
    <property type="project" value="TreeGrafter"/>
</dbReference>
<keyword evidence="3" id="KW-0964">Secreted</keyword>
<evidence type="ECO:0000256" key="11">
    <source>
        <dbReference type="ARBA" id="ARBA00023027"/>
    </source>
</evidence>
<keyword evidence="11 14" id="KW-0520">NAD</keyword>
<keyword evidence="12" id="KW-1015">Disulfide bond</keyword>
<evidence type="ECO:0000256" key="7">
    <source>
        <dbReference type="ARBA" id="ARBA00022695"/>
    </source>
</evidence>
<dbReference type="GO" id="GO:0005576">
    <property type="term" value="C:extracellular region"/>
    <property type="evidence" value="ECO:0007669"/>
    <property type="project" value="UniProtKB-SubCell"/>
</dbReference>
<reference evidence="15" key="1">
    <citation type="submission" date="2021-06" db="EMBL/GenBank/DDBJ databases">
        <authorList>
            <consortium name="Wellcome Sanger Institute Data Sharing"/>
        </authorList>
    </citation>
    <scope>NUCLEOTIDE SEQUENCE [LARGE SCALE GENOMIC DNA]</scope>
</reference>
<dbReference type="Pfam" id="PF01129">
    <property type="entry name" value="ART"/>
    <property type="match status" value="1"/>
</dbReference>
<gene>
    <name evidence="15" type="primary">LOC114651589</name>
</gene>
<evidence type="ECO:0000256" key="1">
    <source>
        <dbReference type="ARBA" id="ARBA00004613"/>
    </source>
</evidence>
<evidence type="ECO:0000256" key="4">
    <source>
        <dbReference type="ARBA" id="ARBA00022656"/>
    </source>
</evidence>
<keyword evidence="7" id="KW-0548">Nucleotidyltransferase</keyword>
<keyword evidence="9 14" id="KW-0521">NADP</keyword>
<keyword evidence="4" id="KW-0800">Toxin</keyword>
<evidence type="ECO:0000313" key="16">
    <source>
        <dbReference type="Proteomes" id="UP000694620"/>
    </source>
</evidence>
<proteinExistence type="inferred from homology"/>
<evidence type="ECO:0000256" key="10">
    <source>
        <dbReference type="ARBA" id="ARBA00023026"/>
    </source>
</evidence>
<comment type="subcellular location">
    <subcellularLocation>
        <location evidence="1">Secreted</location>
    </subcellularLocation>
</comment>
<dbReference type="EC" id="2.4.2.31" evidence="14"/>
<evidence type="ECO:0000313" key="15">
    <source>
        <dbReference type="Ensembl" id="ENSECRP00000003405.1"/>
    </source>
</evidence>
<reference evidence="15" key="2">
    <citation type="submission" date="2025-08" db="UniProtKB">
        <authorList>
            <consortium name="Ensembl"/>
        </authorList>
    </citation>
    <scope>IDENTIFICATION</scope>
</reference>
<dbReference type="PANTHER" id="PTHR10339">
    <property type="entry name" value="ADP-RIBOSYLTRANSFERASE"/>
    <property type="match status" value="1"/>
</dbReference>
<keyword evidence="16" id="KW-1185">Reference proteome</keyword>
<keyword evidence="5 14" id="KW-0328">Glycosyltransferase</keyword>
<dbReference type="AlphaFoldDB" id="A0A8C4RPC4"/>
<dbReference type="PANTHER" id="PTHR10339:SF25">
    <property type="entry name" value="SECRETED EXOENZYME S"/>
    <property type="match status" value="1"/>
</dbReference>
<feature type="chain" id="PRO_5034986339" description="NAD(P)(+)--arginine ADP-ribosyltransferase" evidence="14">
    <location>
        <begin position="23"/>
        <end position="264"/>
    </location>
</feature>
<evidence type="ECO:0000256" key="8">
    <source>
        <dbReference type="ARBA" id="ARBA00022729"/>
    </source>
</evidence>
<comment type="catalytic activity">
    <reaction evidence="13 14">
        <text>L-arginyl-[protein] + NAD(+) = N(omega)-(ADP-D-ribosyl)-L-arginyl-[protein] + nicotinamide + H(+)</text>
        <dbReference type="Rhea" id="RHEA:19149"/>
        <dbReference type="Rhea" id="RHEA-COMP:10532"/>
        <dbReference type="Rhea" id="RHEA-COMP:15087"/>
        <dbReference type="ChEBI" id="CHEBI:15378"/>
        <dbReference type="ChEBI" id="CHEBI:17154"/>
        <dbReference type="ChEBI" id="CHEBI:29965"/>
        <dbReference type="ChEBI" id="CHEBI:57540"/>
        <dbReference type="ChEBI" id="CHEBI:142554"/>
        <dbReference type="EC" id="2.4.2.31"/>
    </reaction>
</comment>
<name>A0A8C4RPC4_ERPCA</name>
<sequence length="264" mass="30225">MYLCSIVLQLLSFLIIVPALFSITYEDSYDDDYVGCLGKREIQVKQGYLSCEKKQNSIFKYAWDAAEIYWRNRVPPKLDRDTAIAVTAYTSNSFYYQLNAAVQGGVNQVTNGYFRSIHLLLTKAIQTLQNGKCMTTYRGIKVYIPLKRGELFRFGRFASSSKSRKVAEHFGSKMLFTIKTCFGVDITQYSLYKEESEVLIPPYEEFKVTDAHWNQITLMSTGKARSNKRCESMSPSCPYQPTWNTADISSGSGSGKYWDSENYY</sequence>
<comment type="similarity">
    <text evidence="2 14">Belongs to the Arg-specific ADP-ribosyltransferase family.</text>
</comment>
<evidence type="ECO:0000256" key="12">
    <source>
        <dbReference type="ARBA" id="ARBA00023157"/>
    </source>
</evidence>
<keyword evidence="6 14" id="KW-0808">Transferase</keyword>
<dbReference type="SUPFAM" id="SSF56399">
    <property type="entry name" value="ADP-ribosylation"/>
    <property type="match status" value="1"/>
</dbReference>